<organism evidence="8 9">
    <name type="scientific">Methanobacterium lacus (strain AL-21)</name>
    <dbReference type="NCBI Taxonomy" id="877455"/>
    <lineage>
        <taxon>Archaea</taxon>
        <taxon>Methanobacteriati</taxon>
        <taxon>Methanobacteriota</taxon>
        <taxon>Methanomada group</taxon>
        <taxon>Methanobacteria</taxon>
        <taxon>Methanobacteriales</taxon>
        <taxon>Methanobacteriaceae</taxon>
        <taxon>Methanobacterium</taxon>
    </lineage>
</organism>
<dbReference type="PANTHER" id="PTHR10335">
    <property type="entry name" value="RRNA 2-O-METHYLTRANSFERASE FIBRILLARIN"/>
    <property type="match status" value="1"/>
</dbReference>
<dbReference type="EMBL" id="CP002551">
    <property type="protein sequence ID" value="ADZ08557.1"/>
    <property type="molecule type" value="Genomic_DNA"/>
</dbReference>
<dbReference type="GO" id="GO:0003723">
    <property type="term" value="F:RNA binding"/>
    <property type="evidence" value="ECO:0007669"/>
    <property type="project" value="UniProtKB-UniRule"/>
</dbReference>
<accession>F0T8L5</accession>
<gene>
    <name evidence="7" type="primary">flpA</name>
    <name evidence="8" type="ordered locus">Metbo_0305</name>
</gene>
<evidence type="ECO:0000313" key="9">
    <source>
        <dbReference type="Proteomes" id="UP000007490"/>
    </source>
</evidence>
<dbReference type="GO" id="GO:0000494">
    <property type="term" value="P:box C/D sno(s)RNA 3'-end processing"/>
    <property type="evidence" value="ECO:0007669"/>
    <property type="project" value="TreeGrafter"/>
</dbReference>
<dbReference type="Gene3D" id="3.40.50.150">
    <property type="entry name" value="Vaccinia Virus protein VP39"/>
    <property type="match status" value="1"/>
</dbReference>
<feature type="binding site" evidence="7">
    <location>
        <begin position="79"/>
        <end position="80"/>
    </location>
    <ligand>
        <name>S-adenosyl-L-methionine</name>
        <dbReference type="ChEBI" id="CHEBI:59789"/>
    </ligand>
</feature>
<sequence length="221" mass="25358">MENLEDYTGLYVFEDHIATKNLNIGQKVYGEKLVEHEGDEFRIWDQRRSKLGAALMNGMKIYPFEIDSKILYLGASAGTTPSHISDISPDGSIWCVEFSPRMMRKMVEISKTRPNLIPLLEDATKPKNYAHLMEKVDVVYSDVAQPRQSELFMNNMNLYLKSEGIGIIMIKARSIDVTKSPKKIFKEEETKLKTGGFRILEKIKLEPYEKDHLAVVCEFAF</sequence>
<reference evidence="9" key="1">
    <citation type="submission" date="2011-02" db="EMBL/GenBank/DDBJ databases">
        <title>Complete sequence of Methanobacterium sp. AL-21.</title>
        <authorList>
            <consortium name="US DOE Joint Genome Institute"/>
            <person name="Lucas S."/>
            <person name="Copeland A."/>
            <person name="Lapidus A."/>
            <person name="Cheng J.-F."/>
            <person name="Goodwin L."/>
            <person name="Pitluck S."/>
            <person name="Chertkov O."/>
            <person name="Detter J.C."/>
            <person name="Han C."/>
            <person name="Tapia R."/>
            <person name="Land M."/>
            <person name="Hauser L."/>
            <person name="Kyrpides N."/>
            <person name="Ivanova N."/>
            <person name="Mikhailova N."/>
            <person name="Pagani I."/>
            <person name="Cadillo-Quiroz H."/>
            <person name="Imachi H."/>
            <person name="Zinder S."/>
            <person name="Liu W."/>
            <person name="Woyke T."/>
        </authorList>
    </citation>
    <scope>NUCLEOTIDE SEQUENCE [LARGE SCALE GENOMIC DNA]</scope>
    <source>
        <strain evidence="9">AL-21</strain>
    </source>
</reference>
<feature type="binding site" evidence="7">
    <location>
        <begin position="122"/>
        <end position="123"/>
    </location>
    <ligand>
        <name>S-adenosyl-L-methionine</name>
        <dbReference type="ChEBI" id="CHEBI:59789"/>
    </ligand>
</feature>
<evidence type="ECO:0000313" key="8">
    <source>
        <dbReference type="EMBL" id="ADZ08557.1"/>
    </source>
</evidence>
<dbReference type="PIRSF" id="PIRSF006540">
    <property type="entry name" value="Nop17p"/>
    <property type="match status" value="1"/>
</dbReference>
<evidence type="ECO:0000256" key="5">
    <source>
        <dbReference type="ARBA" id="ARBA00022694"/>
    </source>
</evidence>
<evidence type="ECO:0000256" key="7">
    <source>
        <dbReference type="HAMAP-Rule" id="MF_00351"/>
    </source>
</evidence>
<dbReference type="Gene3D" id="3.30.200.20">
    <property type="entry name" value="Phosphorylase Kinase, domain 1"/>
    <property type="match status" value="1"/>
</dbReference>
<dbReference type="NCBIfam" id="NF003276">
    <property type="entry name" value="PRK04266.1-2"/>
    <property type="match status" value="1"/>
</dbReference>
<keyword evidence="2 7" id="KW-0698">rRNA processing</keyword>
<dbReference type="HAMAP" id="MF_00351">
    <property type="entry name" value="RNA_methyltransf_FlpA"/>
    <property type="match status" value="1"/>
</dbReference>
<dbReference type="AlphaFoldDB" id="F0T8L5"/>
<dbReference type="CDD" id="cd02440">
    <property type="entry name" value="AdoMet_MTases"/>
    <property type="match status" value="1"/>
</dbReference>
<dbReference type="PRINTS" id="PR00052">
    <property type="entry name" value="FIBRILLARIN"/>
</dbReference>
<dbReference type="STRING" id="877455.Metbo_0305"/>
<feature type="binding site" evidence="7">
    <location>
        <begin position="97"/>
        <end position="98"/>
    </location>
    <ligand>
        <name>S-adenosyl-L-methionine</name>
        <dbReference type="ChEBI" id="CHEBI:59789"/>
    </ligand>
</feature>
<dbReference type="KEGG" id="mel:Metbo_0305"/>
<dbReference type="InterPro" id="IPR000692">
    <property type="entry name" value="Fibrillarin"/>
</dbReference>
<dbReference type="EC" id="2.1.1.-" evidence="7"/>
<dbReference type="SUPFAM" id="SSF53335">
    <property type="entry name" value="S-adenosyl-L-methionine-dependent methyltransferases"/>
    <property type="match status" value="1"/>
</dbReference>
<keyword evidence="5 7" id="KW-0819">tRNA processing</keyword>
<dbReference type="eggNOG" id="arCOG00078">
    <property type="taxonomic scope" value="Archaea"/>
</dbReference>
<evidence type="ECO:0000256" key="4">
    <source>
        <dbReference type="ARBA" id="ARBA00022679"/>
    </source>
</evidence>
<evidence type="ECO:0000256" key="2">
    <source>
        <dbReference type="ARBA" id="ARBA00022552"/>
    </source>
</evidence>
<comment type="function">
    <text evidence="7">Involved in pre-rRNA and tRNA processing. Utilizes the methyl donor S-adenosyl-L-methionine to catalyze the site-specific 2'-hydroxyl methylation of ribose moieties in rRNA and tRNA. Site specificity is provided by a guide RNA that base pairs with the substrate. Methylation occurs at a characteristic distance from the sequence involved in base pairing with the guide RNA.</text>
</comment>
<name>F0T8L5_METLA</name>
<evidence type="ECO:0000256" key="3">
    <source>
        <dbReference type="ARBA" id="ARBA00022603"/>
    </source>
</evidence>
<protein>
    <recommendedName>
        <fullName evidence="7">Fibrillarin-like rRNA/tRNA 2'-O-methyltransferase</fullName>
        <ecNumber evidence="7">2.1.1.-</ecNumber>
    </recommendedName>
</protein>
<dbReference type="Pfam" id="PF01269">
    <property type="entry name" value="Fibrillarin"/>
    <property type="match status" value="1"/>
</dbReference>
<keyword evidence="3 7" id="KW-0489">Methyltransferase</keyword>
<proteinExistence type="inferred from homology"/>
<keyword evidence="6 7" id="KW-0694">RNA-binding</keyword>
<dbReference type="RefSeq" id="WP_013643908.1">
    <property type="nucleotide sequence ID" value="NC_015216.1"/>
</dbReference>
<dbReference type="SMART" id="SM01206">
    <property type="entry name" value="Fibrillarin"/>
    <property type="match status" value="1"/>
</dbReference>
<dbReference type="Proteomes" id="UP000007490">
    <property type="component" value="Chromosome"/>
</dbReference>
<dbReference type="GO" id="GO:0008649">
    <property type="term" value="F:rRNA methyltransferase activity"/>
    <property type="evidence" value="ECO:0007669"/>
    <property type="project" value="TreeGrafter"/>
</dbReference>
<dbReference type="GO" id="GO:1990259">
    <property type="term" value="F:histone H2AQ104 methyltransferase activity"/>
    <property type="evidence" value="ECO:0007669"/>
    <property type="project" value="TreeGrafter"/>
</dbReference>
<dbReference type="OrthoDB" id="6244at2157"/>
<keyword evidence="9" id="KW-1185">Reference proteome</keyword>
<dbReference type="HOGENOM" id="CLU_059055_2_0_2"/>
<dbReference type="GO" id="GO:0008033">
    <property type="term" value="P:tRNA processing"/>
    <property type="evidence" value="ECO:0007669"/>
    <property type="project" value="UniProtKB-UniRule"/>
</dbReference>
<evidence type="ECO:0000256" key="1">
    <source>
        <dbReference type="ARBA" id="ARBA00010632"/>
    </source>
</evidence>
<evidence type="ECO:0000256" key="6">
    <source>
        <dbReference type="ARBA" id="ARBA00022884"/>
    </source>
</evidence>
<keyword evidence="4 7" id="KW-0808">Transferase</keyword>
<dbReference type="PANTHER" id="PTHR10335:SF17">
    <property type="entry name" value="FIBRILLARIN"/>
    <property type="match status" value="1"/>
</dbReference>
<reference evidence="8 9" key="2">
    <citation type="journal article" date="2014" name="Int. J. Syst. Evol. Microbiol.">
        <title>Methanobacterium paludis sp. nov. and a novel strain of Methanobacterium lacus isolated from northern peatlands.</title>
        <authorList>
            <person name="Cadillo-Quiroz H."/>
            <person name="Brauer S.L."/>
            <person name="Goodson N."/>
            <person name="Yavitt J.B."/>
            <person name="Zinder S.H."/>
        </authorList>
    </citation>
    <scope>NUCLEOTIDE SEQUENCE [LARGE SCALE GENOMIC DNA]</scope>
    <source>
        <strain evidence="8 9">AL-21</strain>
    </source>
</reference>
<comment type="similarity">
    <text evidence="1 7">Belongs to the methyltransferase superfamily. Fibrillarin family.</text>
</comment>
<comment type="subunit">
    <text evidence="7">Interacts with nop5. Component of box C/D small ribonucleoprotein (sRNP) particles that contain rpl7ae, FlpA and nop5, plus a guide RNA.</text>
</comment>
<dbReference type="GeneID" id="10276737"/>
<dbReference type="InterPro" id="IPR029063">
    <property type="entry name" value="SAM-dependent_MTases_sf"/>
</dbReference>
<feature type="binding site" evidence="7">
    <location>
        <begin position="142"/>
        <end position="145"/>
    </location>
    <ligand>
        <name>S-adenosyl-L-methionine</name>
        <dbReference type="ChEBI" id="CHEBI:59789"/>
    </ligand>
</feature>